<dbReference type="InterPro" id="IPR011032">
    <property type="entry name" value="GroES-like_sf"/>
</dbReference>
<dbReference type="Gene3D" id="3.90.180.10">
    <property type="entry name" value="Medium-chain alcohol dehydrogenases, catalytic domain"/>
    <property type="match status" value="2"/>
</dbReference>
<evidence type="ECO:0000313" key="9">
    <source>
        <dbReference type="Proteomes" id="UP000520156"/>
    </source>
</evidence>
<dbReference type="GO" id="GO:0034079">
    <property type="term" value="P:butanediol biosynthetic process"/>
    <property type="evidence" value="ECO:0007669"/>
    <property type="project" value="TreeGrafter"/>
</dbReference>
<evidence type="ECO:0000259" key="7">
    <source>
        <dbReference type="SMART" id="SM00829"/>
    </source>
</evidence>
<evidence type="ECO:0000256" key="4">
    <source>
        <dbReference type="ARBA" id="ARBA00022833"/>
    </source>
</evidence>
<gene>
    <name evidence="8" type="ORF">H7F49_00790</name>
</gene>
<dbReference type="SMART" id="SM00829">
    <property type="entry name" value="PKS_ER"/>
    <property type="match status" value="1"/>
</dbReference>
<dbReference type="SUPFAM" id="SSF50129">
    <property type="entry name" value="GroES-like"/>
    <property type="match status" value="1"/>
</dbReference>
<organism evidence="8 9">
    <name type="scientific">Novosphingobium aerophilum</name>
    <dbReference type="NCBI Taxonomy" id="2839843"/>
    <lineage>
        <taxon>Bacteria</taxon>
        <taxon>Pseudomonadati</taxon>
        <taxon>Pseudomonadota</taxon>
        <taxon>Alphaproteobacteria</taxon>
        <taxon>Sphingomonadales</taxon>
        <taxon>Sphingomonadaceae</taxon>
        <taxon>Novosphingobium</taxon>
    </lineage>
</organism>
<dbReference type="Proteomes" id="UP000520156">
    <property type="component" value="Unassembled WGS sequence"/>
</dbReference>
<dbReference type="PANTHER" id="PTHR43161">
    <property type="entry name" value="SORBITOL DEHYDROGENASE"/>
    <property type="match status" value="1"/>
</dbReference>
<evidence type="ECO:0000313" key="8">
    <source>
        <dbReference type="EMBL" id="MBC2650236.1"/>
    </source>
</evidence>
<feature type="domain" description="Enoyl reductase (ER)" evidence="7">
    <location>
        <begin position="8"/>
        <end position="335"/>
    </location>
</feature>
<keyword evidence="3 6" id="KW-0479">Metal-binding</keyword>
<dbReference type="Pfam" id="PF08240">
    <property type="entry name" value="ADH_N"/>
    <property type="match status" value="1"/>
</dbReference>
<dbReference type="InterPro" id="IPR013149">
    <property type="entry name" value="ADH-like_C"/>
</dbReference>
<evidence type="ECO:0000256" key="6">
    <source>
        <dbReference type="RuleBase" id="RU361277"/>
    </source>
</evidence>
<keyword evidence="5" id="KW-0560">Oxidoreductase</keyword>
<protein>
    <submittedName>
        <fullName evidence="8">Zinc-binding dehydrogenase</fullName>
    </submittedName>
</protein>
<reference evidence="8 9" key="1">
    <citation type="submission" date="2020-08" db="EMBL/GenBank/DDBJ databases">
        <title>The genome sequence of Novosphingobium flavum 4Y4.</title>
        <authorList>
            <person name="Liu Y."/>
        </authorList>
    </citation>
    <scope>NUCLEOTIDE SEQUENCE [LARGE SCALE GENOMIC DNA]</scope>
    <source>
        <strain evidence="8 9">4Y4</strain>
    </source>
</reference>
<dbReference type="Pfam" id="PF00107">
    <property type="entry name" value="ADH_zinc_N"/>
    <property type="match status" value="1"/>
</dbReference>
<comment type="cofactor">
    <cofactor evidence="1 6">
        <name>Zn(2+)</name>
        <dbReference type="ChEBI" id="CHEBI:29105"/>
    </cofactor>
</comment>
<sequence>MRLARVHGPGDVRIDRVPVPSPGPGEVIVRVAACGICGSDLGYIAQGSLGGVEPLREPLAIGHELAGTVAAVGPGVDGIAIGLRVAVNPDRAFIGGGGPDGGMADYLRVSAAKLGDTLFALPEGLSFAAAALAEPLSVALHALRVARVGPADRVAVLGAGPIGLSAVIMLRHLGVQDVVIFDRVAERLDRARALGAAAAIDVGEEPAPAALARLHGAGERFGAPWVGTDVFVDCAGSGAALAELLGIAKYRARVAVVALHHRPLELDLFRLMANEITIAGSIADNRPVEFGEAIAMLGERAIDLAPLISHRYDFGRFDEALATARDPARAAKVMLTFDMAA</sequence>
<dbReference type="PROSITE" id="PS00059">
    <property type="entry name" value="ADH_ZINC"/>
    <property type="match status" value="1"/>
</dbReference>
<dbReference type="InterPro" id="IPR036291">
    <property type="entry name" value="NAD(P)-bd_dom_sf"/>
</dbReference>
<dbReference type="SUPFAM" id="SSF51735">
    <property type="entry name" value="NAD(P)-binding Rossmann-fold domains"/>
    <property type="match status" value="1"/>
</dbReference>
<name>A0A7X1F4H1_9SPHN</name>
<accession>A0A7X1F4H1</accession>
<comment type="caution">
    <text evidence="8">The sequence shown here is derived from an EMBL/GenBank/DDBJ whole genome shotgun (WGS) entry which is preliminary data.</text>
</comment>
<dbReference type="InterPro" id="IPR020843">
    <property type="entry name" value="ER"/>
</dbReference>
<proteinExistence type="inferred from homology"/>
<dbReference type="InterPro" id="IPR002328">
    <property type="entry name" value="ADH_Zn_CS"/>
</dbReference>
<dbReference type="PANTHER" id="PTHR43161:SF23">
    <property type="entry name" value="(R,R)-BUTANEDIOL DEHYDROGENASE-RELATED"/>
    <property type="match status" value="1"/>
</dbReference>
<dbReference type="Gene3D" id="3.40.50.720">
    <property type="entry name" value="NAD(P)-binding Rossmann-like Domain"/>
    <property type="match status" value="1"/>
</dbReference>
<keyword evidence="4 6" id="KW-0862">Zinc</keyword>
<keyword evidence="9" id="KW-1185">Reference proteome</keyword>
<evidence type="ECO:0000256" key="2">
    <source>
        <dbReference type="ARBA" id="ARBA00008072"/>
    </source>
</evidence>
<evidence type="ECO:0000256" key="5">
    <source>
        <dbReference type="ARBA" id="ARBA00023002"/>
    </source>
</evidence>
<dbReference type="AlphaFoldDB" id="A0A7X1F4H1"/>
<dbReference type="GO" id="GO:0005737">
    <property type="term" value="C:cytoplasm"/>
    <property type="evidence" value="ECO:0007669"/>
    <property type="project" value="TreeGrafter"/>
</dbReference>
<dbReference type="GO" id="GO:0000721">
    <property type="term" value="F:(R,R)-butanediol dehydrogenase activity"/>
    <property type="evidence" value="ECO:0007669"/>
    <property type="project" value="TreeGrafter"/>
</dbReference>
<comment type="similarity">
    <text evidence="2 6">Belongs to the zinc-containing alcohol dehydrogenase family.</text>
</comment>
<evidence type="ECO:0000256" key="1">
    <source>
        <dbReference type="ARBA" id="ARBA00001947"/>
    </source>
</evidence>
<dbReference type="EMBL" id="JACLAU010000001">
    <property type="protein sequence ID" value="MBC2650236.1"/>
    <property type="molecule type" value="Genomic_DNA"/>
</dbReference>
<dbReference type="GO" id="GO:0008270">
    <property type="term" value="F:zinc ion binding"/>
    <property type="evidence" value="ECO:0007669"/>
    <property type="project" value="InterPro"/>
</dbReference>
<evidence type="ECO:0000256" key="3">
    <source>
        <dbReference type="ARBA" id="ARBA00022723"/>
    </source>
</evidence>
<dbReference type="InterPro" id="IPR013154">
    <property type="entry name" value="ADH-like_N"/>
</dbReference>